<feature type="transmembrane region" description="Helical" evidence="1">
    <location>
        <begin position="15"/>
        <end position="45"/>
    </location>
</feature>
<accession>Q97EY0</accession>
<organism evidence="2 3">
    <name type="scientific">Clostridium acetobutylicum (strain ATCC 824 / DSM 792 / JCM 1419 / IAM 19013 / LMG 5710 / NBRC 13948 / NRRL B-527 / VKM B-1787 / 2291 / W)</name>
    <dbReference type="NCBI Taxonomy" id="272562"/>
    <lineage>
        <taxon>Bacteria</taxon>
        <taxon>Bacillati</taxon>
        <taxon>Bacillota</taxon>
        <taxon>Clostridia</taxon>
        <taxon>Eubacteriales</taxon>
        <taxon>Clostridiaceae</taxon>
        <taxon>Clostridium</taxon>
    </lineage>
</organism>
<dbReference type="OrthoDB" id="9998366at2"/>
<dbReference type="EMBL" id="AE001437">
    <property type="protein sequence ID" value="AAK80917.1"/>
    <property type="molecule type" value="Genomic_DNA"/>
</dbReference>
<evidence type="ECO:0000313" key="2">
    <source>
        <dbReference type="EMBL" id="AAK80917.1"/>
    </source>
</evidence>
<keyword evidence="1" id="KW-0472">Membrane</keyword>
<keyword evidence="1" id="KW-1133">Transmembrane helix</keyword>
<name>Q97EY0_CLOAB</name>
<dbReference type="AlphaFoldDB" id="Q97EY0"/>
<dbReference type="STRING" id="272562.CA_C2975"/>
<reference evidence="2 3" key="1">
    <citation type="journal article" date="2001" name="J. Bacteriol.">
        <title>Genome sequence and comparative analysis of the solvent-producing bacterium Clostridium acetobutylicum.</title>
        <authorList>
            <person name="Nolling J."/>
            <person name="Breton G."/>
            <person name="Omelchenko M.V."/>
            <person name="Makarova K.S."/>
            <person name="Zeng Q."/>
            <person name="Gibson R."/>
            <person name="Lee H.M."/>
            <person name="Dubois J."/>
            <person name="Qiu D."/>
            <person name="Hitti J."/>
            <person name="Wolf Y.I."/>
            <person name="Tatusov R.L."/>
            <person name="Sabathe F."/>
            <person name="Doucette-Stamm L."/>
            <person name="Soucaille P."/>
            <person name="Daly M.J."/>
            <person name="Bennett G.N."/>
            <person name="Koonin E.V."/>
            <person name="Smith D.R."/>
        </authorList>
    </citation>
    <scope>NUCLEOTIDE SEQUENCE [LARGE SCALE GENOMIC DNA]</scope>
    <source>
        <strain evidence="3">ATCC 824 / DSM 792 / JCM 1419 / LMG 5710 / VKM B-1787</strain>
    </source>
</reference>
<keyword evidence="3" id="KW-1185">Reference proteome</keyword>
<dbReference type="KEGG" id="cac:CA_C2975"/>
<proteinExistence type="predicted"/>
<protein>
    <submittedName>
        <fullName evidence="2">Uncharacterized protein</fullName>
    </submittedName>
</protein>
<dbReference type="PATRIC" id="fig|272562.8.peg.3159"/>
<evidence type="ECO:0000313" key="3">
    <source>
        <dbReference type="Proteomes" id="UP000000814"/>
    </source>
</evidence>
<evidence type="ECO:0000256" key="1">
    <source>
        <dbReference type="SAM" id="Phobius"/>
    </source>
</evidence>
<dbReference type="PIR" id="B97266">
    <property type="entry name" value="B97266"/>
</dbReference>
<dbReference type="Proteomes" id="UP000000814">
    <property type="component" value="Chromosome"/>
</dbReference>
<dbReference type="HOGENOM" id="CLU_2521647_0_0_9"/>
<gene>
    <name evidence="2" type="ordered locus">CA_C2975</name>
</gene>
<keyword evidence="1" id="KW-0812">Transmembrane</keyword>
<sequence>MMQMSFLNKDIFRNIAILGIVILAALLFIKLIPVIIIGGLAIWGVSKISKMKKVKKKDPIDDFNKEDTTFSSDKDTIIDVDYTEVRR</sequence>